<dbReference type="EMBL" id="PIQE01000001">
    <property type="protein sequence ID" value="RUO74606.1"/>
    <property type="molecule type" value="Genomic_DNA"/>
</dbReference>
<comment type="caution">
    <text evidence="6">The sequence shown here is derived from an EMBL/GenBank/DDBJ whole genome shotgun (WGS) entry which is preliminary data.</text>
</comment>
<evidence type="ECO:0000259" key="4">
    <source>
        <dbReference type="Pfam" id="PF11380"/>
    </source>
</evidence>
<reference evidence="7" key="1">
    <citation type="journal article" date="2018" name="Front. Microbiol.">
        <title>Genome-Based Analysis Reveals the Taxonomy and Diversity of the Family Idiomarinaceae.</title>
        <authorList>
            <person name="Liu Y."/>
            <person name="Lai Q."/>
            <person name="Shao Z."/>
        </authorList>
    </citation>
    <scope>NUCLEOTIDE SEQUENCE [LARGE SCALE GENOMIC DNA]</scope>
    <source>
        <strain evidence="7">c121</strain>
    </source>
</reference>
<dbReference type="GO" id="GO:0000271">
    <property type="term" value="P:polysaccharide biosynthetic process"/>
    <property type="evidence" value="ECO:0007669"/>
    <property type="project" value="UniProtKB-KW"/>
</dbReference>
<keyword evidence="3" id="KW-0270">Exopolysaccharide synthesis</keyword>
<evidence type="ECO:0000313" key="6">
    <source>
        <dbReference type="EMBL" id="RUO74606.1"/>
    </source>
</evidence>
<dbReference type="RefSeq" id="WP_051207055.1">
    <property type="nucleotide sequence ID" value="NZ_PIQE01000001.1"/>
</dbReference>
<dbReference type="InterPro" id="IPR031358">
    <property type="entry name" value="Stealth_CR1"/>
</dbReference>
<evidence type="ECO:0000256" key="3">
    <source>
        <dbReference type="ARBA" id="ARBA00023169"/>
    </source>
</evidence>
<evidence type="ECO:0000313" key="7">
    <source>
        <dbReference type="Proteomes" id="UP000287022"/>
    </source>
</evidence>
<dbReference type="InterPro" id="IPR021520">
    <property type="entry name" value="Stealth_CR2"/>
</dbReference>
<gene>
    <name evidence="6" type="ORF">CWI80_04500</name>
</gene>
<keyword evidence="7" id="KW-1185">Reference proteome</keyword>
<proteinExistence type="inferred from homology"/>
<protein>
    <submittedName>
        <fullName evidence="6">Capsular biosynthesis protein</fullName>
    </submittedName>
</protein>
<feature type="domain" description="Stealth protein CR2 conserved region 2" evidence="4">
    <location>
        <begin position="46"/>
        <end position="153"/>
    </location>
</feature>
<dbReference type="Pfam" id="PF11380">
    <property type="entry name" value="Stealth_CR2"/>
    <property type="match status" value="1"/>
</dbReference>
<dbReference type="PANTHER" id="PTHR24045:SF0">
    <property type="entry name" value="N-ACETYLGLUCOSAMINE-1-PHOSPHOTRANSFERASE SUBUNITS ALPHA_BETA"/>
    <property type="match status" value="1"/>
</dbReference>
<organism evidence="6 7">
    <name type="scientific">Pseudidiomarina sediminum</name>
    <dbReference type="NCBI Taxonomy" id="431675"/>
    <lineage>
        <taxon>Bacteria</taxon>
        <taxon>Pseudomonadati</taxon>
        <taxon>Pseudomonadota</taxon>
        <taxon>Gammaproteobacteria</taxon>
        <taxon>Alteromonadales</taxon>
        <taxon>Idiomarinaceae</taxon>
        <taxon>Pseudidiomarina</taxon>
    </lineage>
</organism>
<evidence type="ECO:0000259" key="5">
    <source>
        <dbReference type="Pfam" id="PF17101"/>
    </source>
</evidence>
<dbReference type="STRING" id="1122124.GCA_000423165_00497"/>
<dbReference type="InterPro" id="IPR047141">
    <property type="entry name" value="Stealth"/>
</dbReference>
<sequence length="332" mass="38594">MAGADKQQTIDAVITWVDGNEQAHRDKLNAYLESLGQRPAAAHPTRFRECGELAYCLTSLLKFAPFLRKIFIVTDNQYPCVLKQLVDKELAQRIEVIDHRVIFRGYEQVLPTFNSLTIETMLWRIPDLAEHFIYFNDDVMLLQPVAAEDFFVDGKPVLRAVKQKQSRYRWSKRLRNWFAGPPEKHNPGFKYSQERAAQRLGFARDFYRLDHTPHPLRRSTFATLFAEHPRWFIENIQHKLRHRAQFSPVALAYHWQVLQQQAVLAGLNDGMNVKPRRYPLARLERKLNRTEGTKFACVQSLDLASPEQCALIIGWLRQRIGGLSTSAVRRDV</sequence>
<evidence type="ECO:0000256" key="1">
    <source>
        <dbReference type="ARBA" id="ARBA00007583"/>
    </source>
</evidence>
<dbReference type="Pfam" id="PF17101">
    <property type="entry name" value="Stealth_CR1"/>
    <property type="match status" value="1"/>
</dbReference>
<feature type="domain" description="Stealth protein CR1 conserved region 1" evidence="5">
    <location>
        <begin position="10"/>
        <end position="35"/>
    </location>
</feature>
<comment type="similarity">
    <text evidence="1">Belongs to the stealth family.</text>
</comment>
<dbReference type="Proteomes" id="UP000287022">
    <property type="component" value="Unassembled WGS sequence"/>
</dbReference>
<accession>A0A432Z9I8</accession>
<keyword evidence="2" id="KW-0808">Transferase</keyword>
<dbReference type="AlphaFoldDB" id="A0A432Z9I8"/>
<dbReference type="GO" id="GO:0016772">
    <property type="term" value="F:transferase activity, transferring phosphorus-containing groups"/>
    <property type="evidence" value="ECO:0007669"/>
    <property type="project" value="InterPro"/>
</dbReference>
<evidence type="ECO:0000256" key="2">
    <source>
        <dbReference type="ARBA" id="ARBA00022679"/>
    </source>
</evidence>
<dbReference type="PANTHER" id="PTHR24045">
    <property type="match status" value="1"/>
</dbReference>
<name>A0A432Z9I8_9GAMM</name>